<keyword evidence="8" id="KW-1185">Reference proteome</keyword>
<dbReference type="InterPro" id="IPR000566">
    <property type="entry name" value="Lipocln_cytosolic_FA-bd_dom"/>
</dbReference>
<name>A0A8C9QJ42_SPEDA</name>
<comment type="similarity">
    <text evidence="2">Belongs to the calycin superfamily. Lipocalin family.</text>
</comment>
<dbReference type="InterPro" id="IPR002450">
    <property type="entry name" value="von_Ebner_gland"/>
</dbReference>
<protein>
    <recommendedName>
        <fullName evidence="6">Lipocalin/cytosolic fatty-acid binding domain-containing protein</fullName>
    </recommendedName>
</protein>
<dbReference type="PRINTS" id="PR01175">
    <property type="entry name" value="VNEBNERGLAND"/>
</dbReference>
<reference evidence="7" key="1">
    <citation type="submission" date="2025-08" db="UniProtKB">
        <authorList>
            <consortium name="Ensembl"/>
        </authorList>
    </citation>
    <scope>IDENTIFICATION</scope>
</reference>
<dbReference type="Pfam" id="PF00061">
    <property type="entry name" value="Lipocalin"/>
    <property type="match status" value="1"/>
</dbReference>
<dbReference type="PANTHER" id="PTHR11430:SF129">
    <property type="entry name" value="ODORANT-BINDING PROTEIN 2A-RELATED"/>
    <property type="match status" value="1"/>
</dbReference>
<sequence>MKSLFLTILLLGLLSALQITGTWYTKAFVVDKSLVPDWKGPRKVFPVTVTALEDGSWEAKTTLLIKGRCLEKKVTLQKTEEPGRYSAYHGKKLVYIEELPESHHCIFYCESQDPGKKFRMGKLMAPTAPVVGAPKTEARPVTPGPWNFIQSWETPVLPRRMWSPWPSLISLHSLLQPPQGHLSSCASPSTCPTPQAPLCSRQTEPVPVPLDLRTLRATQHPQYLRTAVTSKSGNVTQTKVRASGPLSG</sequence>
<evidence type="ECO:0000256" key="2">
    <source>
        <dbReference type="ARBA" id="ARBA00006889"/>
    </source>
</evidence>
<dbReference type="SUPFAM" id="SSF50814">
    <property type="entry name" value="Lipocalins"/>
    <property type="match status" value="1"/>
</dbReference>
<dbReference type="PANTHER" id="PTHR11430">
    <property type="entry name" value="LIPOCALIN"/>
    <property type="match status" value="1"/>
</dbReference>
<dbReference type="InterPro" id="IPR012674">
    <property type="entry name" value="Calycin"/>
</dbReference>
<dbReference type="AlphaFoldDB" id="A0A8C9QJ42"/>
<feature type="chain" id="PRO_5034445279" description="Lipocalin/cytosolic fatty-acid binding domain-containing protein" evidence="5">
    <location>
        <begin position="17"/>
        <end position="248"/>
    </location>
</feature>
<evidence type="ECO:0000256" key="3">
    <source>
        <dbReference type="ARBA" id="ARBA00022525"/>
    </source>
</evidence>
<dbReference type="Proteomes" id="UP000694422">
    <property type="component" value="Unplaced"/>
</dbReference>
<dbReference type="InterPro" id="IPR002345">
    <property type="entry name" value="Lipocalin"/>
</dbReference>
<keyword evidence="3" id="KW-0964">Secreted</keyword>
<dbReference type="Gene3D" id="2.40.128.20">
    <property type="match status" value="1"/>
</dbReference>
<dbReference type="GO" id="GO:0036094">
    <property type="term" value="F:small molecule binding"/>
    <property type="evidence" value="ECO:0007669"/>
    <property type="project" value="InterPro"/>
</dbReference>
<dbReference type="Ensembl" id="ENSSDAT00000030460.1">
    <property type="protein sequence ID" value="ENSSDAP00000026643.1"/>
    <property type="gene ID" value="ENSSDAG00000024161.1"/>
</dbReference>
<organism evidence="7 8">
    <name type="scientific">Spermophilus dauricus</name>
    <name type="common">Daurian ground squirrel</name>
    <dbReference type="NCBI Taxonomy" id="99837"/>
    <lineage>
        <taxon>Eukaryota</taxon>
        <taxon>Metazoa</taxon>
        <taxon>Chordata</taxon>
        <taxon>Craniata</taxon>
        <taxon>Vertebrata</taxon>
        <taxon>Euteleostomi</taxon>
        <taxon>Mammalia</taxon>
        <taxon>Eutheria</taxon>
        <taxon>Euarchontoglires</taxon>
        <taxon>Glires</taxon>
        <taxon>Rodentia</taxon>
        <taxon>Sciuromorpha</taxon>
        <taxon>Sciuridae</taxon>
        <taxon>Xerinae</taxon>
        <taxon>Marmotini</taxon>
        <taxon>Spermophilus</taxon>
    </lineage>
</organism>
<evidence type="ECO:0000256" key="1">
    <source>
        <dbReference type="ARBA" id="ARBA00004613"/>
    </source>
</evidence>
<proteinExistence type="inferred from homology"/>
<evidence type="ECO:0000256" key="5">
    <source>
        <dbReference type="SAM" id="SignalP"/>
    </source>
</evidence>
<accession>A0A8C9QJ42</accession>
<dbReference type="GO" id="GO:0005615">
    <property type="term" value="C:extracellular space"/>
    <property type="evidence" value="ECO:0007669"/>
    <property type="project" value="TreeGrafter"/>
</dbReference>
<evidence type="ECO:0000313" key="8">
    <source>
        <dbReference type="Proteomes" id="UP000694422"/>
    </source>
</evidence>
<comment type="subcellular location">
    <subcellularLocation>
        <location evidence="1">Secreted</location>
    </subcellularLocation>
</comment>
<feature type="signal peptide" evidence="5">
    <location>
        <begin position="1"/>
        <end position="16"/>
    </location>
</feature>
<evidence type="ECO:0000259" key="6">
    <source>
        <dbReference type="Pfam" id="PF00061"/>
    </source>
</evidence>
<feature type="domain" description="Lipocalin/cytosolic fatty-acid binding" evidence="6">
    <location>
        <begin position="20"/>
        <end position="128"/>
    </location>
</feature>
<reference evidence="7" key="2">
    <citation type="submission" date="2025-09" db="UniProtKB">
        <authorList>
            <consortium name="Ensembl"/>
        </authorList>
    </citation>
    <scope>IDENTIFICATION</scope>
</reference>
<keyword evidence="4 5" id="KW-0732">Signal</keyword>
<evidence type="ECO:0000256" key="4">
    <source>
        <dbReference type="ARBA" id="ARBA00022729"/>
    </source>
</evidence>
<evidence type="ECO:0000313" key="7">
    <source>
        <dbReference type="Ensembl" id="ENSSDAP00000026643.1"/>
    </source>
</evidence>